<dbReference type="PANTHER" id="PTHR43798:SF33">
    <property type="entry name" value="HYDROLASE, PUTATIVE (AFU_ORTHOLOGUE AFUA_2G14860)-RELATED"/>
    <property type="match status" value="1"/>
</dbReference>
<feature type="domain" description="AB hydrolase-1" evidence="1">
    <location>
        <begin position="34"/>
        <end position="111"/>
    </location>
</feature>
<proteinExistence type="predicted"/>
<dbReference type="Proteomes" id="UP000002058">
    <property type="component" value="Unassembled WGS sequence"/>
</dbReference>
<evidence type="ECO:0000259" key="1">
    <source>
        <dbReference type="Pfam" id="PF00561"/>
    </source>
</evidence>
<sequence length="115" mass="13041">MALKTFPDVSKRIYVSDETSYAYVSIPPAYQGKPTVLLLHGFPSSSWDWRHIIVRLKKAGYGIIAPDLLGYGDSDKPVELEDYAMKRMCRHIVEILDEEGLDKCVGVAHDCNRRI</sequence>
<dbReference type="GO" id="GO:0047372">
    <property type="term" value="F:monoacylglycerol lipase activity"/>
    <property type="evidence" value="ECO:0007669"/>
    <property type="project" value="TreeGrafter"/>
</dbReference>
<dbReference type="AlphaFoldDB" id="C4JZK9"/>
<evidence type="ECO:0000313" key="3">
    <source>
        <dbReference type="Proteomes" id="UP000002058"/>
    </source>
</evidence>
<dbReference type="EMBL" id="CH476619">
    <property type="protein sequence ID" value="EEP82745.1"/>
    <property type="molecule type" value="Genomic_DNA"/>
</dbReference>
<dbReference type="InterPro" id="IPR029058">
    <property type="entry name" value="AB_hydrolase_fold"/>
</dbReference>
<dbReference type="HOGENOM" id="CLU_151674_0_0_1"/>
<dbReference type="SUPFAM" id="SSF53474">
    <property type="entry name" value="alpha/beta-Hydrolases"/>
    <property type="match status" value="1"/>
</dbReference>
<dbReference type="KEGG" id="ure:UREG_07610"/>
<dbReference type="InterPro" id="IPR000073">
    <property type="entry name" value="AB_hydrolase_1"/>
</dbReference>
<dbReference type="InParanoid" id="C4JZK9"/>
<dbReference type="GO" id="GO:0046464">
    <property type="term" value="P:acylglycerol catabolic process"/>
    <property type="evidence" value="ECO:0007669"/>
    <property type="project" value="TreeGrafter"/>
</dbReference>
<dbReference type="GeneID" id="8437864"/>
<dbReference type="eggNOG" id="KOG4178">
    <property type="taxonomic scope" value="Eukaryota"/>
</dbReference>
<evidence type="ECO:0000313" key="2">
    <source>
        <dbReference type="EMBL" id="EEP82745.1"/>
    </source>
</evidence>
<accession>C4JZK9</accession>
<reference evidence="3" key="1">
    <citation type="journal article" date="2009" name="Genome Res.">
        <title>Comparative genomic analyses of the human fungal pathogens Coccidioides and their relatives.</title>
        <authorList>
            <person name="Sharpton T.J."/>
            <person name="Stajich J.E."/>
            <person name="Rounsley S.D."/>
            <person name="Gardner M.J."/>
            <person name="Wortman J.R."/>
            <person name="Jordar V.S."/>
            <person name="Maiti R."/>
            <person name="Kodira C.D."/>
            <person name="Neafsey D.E."/>
            <person name="Zeng Q."/>
            <person name="Hung C.-Y."/>
            <person name="McMahan C."/>
            <person name="Muszewska A."/>
            <person name="Grynberg M."/>
            <person name="Mandel M.A."/>
            <person name="Kellner E.M."/>
            <person name="Barker B.M."/>
            <person name="Galgiani J.N."/>
            <person name="Orbach M.J."/>
            <person name="Kirkland T.N."/>
            <person name="Cole G.T."/>
            <person name="Henn M.R."/>
            <person name="Birren B.W."/>
            <person name="Taylor J.W."/>
        </authorList>
    </citation>
    <scope>NUCLEOTIDE SEQUENCE [LARGE SCALE GENOMIC DNA]</scope>
    <source>
        <strain evidence="3">UAMH 1704</strain>
    </source>
</reference>
<dbReference type="Gene3D" id="3.40.50.1820">
    <property type="entry name" value="alpha/beta hydrolase"/>
    <property type="match status" value="1"/>
</dbReference>
<dbReference type="GO" id="GO:0016020">
    <property type="term" value="C:membrane"/>
    <property type="evidence" value="ECO:0007669"/>
    <property type="project" value="TreeGrafter"/>
</dbReference>
<keyword evidence="3" id="KW-1185">Reference proteome</keyword>
<name>C4JZK9_UNCRE</name>
<dbReference type="InterPro" id="IPR050266">
    <property type="entry name" value="AB_hydrolase_sf"/>
</dbReference>
<organism evidence="2 3">
    <name type="scientific">Uncinocarpus reesii (strain UAMH 1704)</name>
    <dbReference type="NCBI Taxonomy" id="336963"/>
    <lineage>
        <taxon>Eukaryota</taxon>
        <taxon>Fungi</taxon>
        <taxon>Dikarya</taxon>
        <taxon>Ascomycota</taxon>
        <taxon>Pezizomycotina</taxon>
        <taxon>Eurotiomycetes</taxon>
        <taxon>Eurotiomycetidae</taxon>
        <taxon>Onygenales</taxon>
        <taxon>Onygenaceae</taxon>
        <taxon>Uncinocarpus</taxon>
    </lineage>
</organism>
<dbReference type="OMA" id="HESVWSA"/>
<dbReference type="RefSeq" id="XP_002582837.1">
    <property type="nucleotide sequence ID" value="XM_002582791.1"/>
</dbReference>
<dbReference type="OrthoDB" id="284184at2759"/>
<dbReference type="STRING" id="336963.C4JZK9"/>
<dbReference type="InterPro" id="IPR000639">
    <property type="entry name" value="Epox_hydrolase-like"/>
</dbReference>
<dbReference type="PRINTS" id="PR00412">
    <property type="entry name" value="EPOXHYDRLASE"/>
</dbReference>
<protein>
    <recommendedName>
        <fullName evidence="1">AB hydrolase-1 domain-containing protein</fullName>
    </recommendedName>
</protein>
<gene>
    <name evidence="2" type="ORF">UREG_07610</name>
</gene>
<dbReference type="PANTHER" id="PTHR43798">
    <property type="entry name" value="MONOACYLGLYCEROL LIPASE"/>
    <property type="match status" value="1"/>
</dbReference>
<dbReference type="Pfam" id="PF00561">
    <property type="entry name" value="Abhydrolase_1"/>
    <property type="match status" value="1"/>
</dbReference>
<dbReference type="VEuPathDB" id="FungiDB:UREG_07610"/>